<evidence type="ECO:0000256" key="4">
    <source>
        <dbReference type="ARBA" id="ARBA00022737"/>
    </source>
</evidence>
<dbReference type="Proteomes" id="UP000265515">
    <property type="component" value="Unassembled WGS sequence"/>
</dbReference>
<keyword evidence="5" id="KW-0325">Glycoprotein</keyword>
<comment type="caution">
    <text evidence="6">The sequence shown here is derived from an EMBL/GenBank/DDBJ whole genome shotgun (WGS) entry which is preliminary data.</text>
</comment>
<keyword evidence="2" id="KW-0433">Leucine-rich repeat</keyword>
<dbReference type="OrthoDB" id="2105857at2759"/>
<dbReference type="Gramene" id="GBG90063">
    <property type="protein sequence ID" value="GBG90063"/>
    <property type="gene ID" value="CBR_g50156"/>
</dbReference>
<evidence type="ECO:0008006" key="8">
    <source>
        <dbReference type="Google" id="ProtNLM"/>
    </source>
</evidence>
<evidence type="ECO:0000313" key="6">
    <source>
        <dbReference type="EMBL" id="GBG90063.1"/>
    </source>
</evidence>
<dbReference type="PANTHER" id="PTHR48053:SF71">
    <property type="entry name" value="LEUCINE RICH REPEAT FAMILY PROTEIN, EXPRESSED"/>
    <property type="match status" value="1"/>
</dbReference>
<gene>
    <name evidence="6" type="ORF">CBR_g50156</name>
</gene>
<name>A0A388M6F8_CHABU</name>
<dbReference type="AlphaFoldDB" id="A0A388M6F8"/>
<organism evidence="6 7">
    <name type="scientific">Chara braunii</name>
    <name type="common">Braun's stonewort</name>
    <dbReference type="NCBI Taxonomy" id="69332"/>
    <lineage>
        <taxon>Eukaryota</taxon>
        <taxon>Viridiplantae</taxon>
        <taxon>Streptophyta</taxon>
        <taxon>Charophyceae</taxon>
        <taxon>Charales</taxon>
        <taxon>Characeae</taxon>
        <taxon>Chara</taxon>
    </lineage>
</organism>
<dbReference type="STRING" id="69332.A0A388M6F8"/>
<dbReference type="EMBL" id="BFEA01000783">
    <property type="protein sequence ID" value="GBG90063.1"/>
    <property type="molecule type" value="Genomic_DNA"/>
</dbReference>
<comment type="subcellular location">
    <subcellularLocation>
        <location evidence="1">Membrane</location>
        <topology evidence="1">Single-pass membrane protein</topology>
    </subcellularLocation>
</comment>
<dbReference type="GO" id="GO:0016020">
    <property type="term" value="C:membrane"/>
    <property type="evidence" value="ECO:0007669"/>
    <property type="project" value="UniProtKB-SubCell"/>
</dbReference>
<dbReference type="SUPFAM" id="SSF52058">
    <property type="entry name" value="L domain-like"/>
    <property type="match status" value="1"/>
</dbReference>
<evidence type="ECO:0000256" key="1">
    <source>
        <dbReference type="ARBA" id="ARBA00004167"/>
    </source>
</evidence>
<evidence type="ECO:0000313" key="7">
    <source>
        <dbReference type="Proteomes" id="UP000265515"/>
    </source>
</evidence>
<dbReference type="Gene3D" id="3.80.10.10">
    <property type="entry name" value="Ribonuclease Inhibitor"/>
    <property type="match status" value="1"/>
</dbReference>
<keyword evidence="7" id="KW-1185">Reference proteome</keyword>
<reference evidence="6 7" key="1">
    <citation type="journal article" date="2018" name="Cell">
        <title>The Chara Genome: Secondary Complexity and Implications for Plant Terrestrialization.</title>
        <authorList>
            <person name="Nishiyama T."/>
            <person name="Sakayama H."/>
            <person name="Vries J.D."/>
            <person name="Buschmann H."/>
            <person name="Saint-Marcoux D."/>
            <person name="Ullrich K.K."/>
            <person name="Haas F.B."/>
            <person name="Vanderstraeten L."/>
            <person name="Becker D."/>
            <person name="Lang D."/>
            <person name="Vosolsobe S."/>
            <person name="Rombauts S."/>
            <person name="Wilhelmsson P.K.I."/>
            <person name="Janitza P."/>
            <person name="Kern R."/>
            <person name="Heyl A."/>
            <person name="Rumpler F."/>
            <person name="Villalobos L.I.A.C."/>
            <person name="Clay J.M."/>
            <person name="Skokan R."/>
            <person name="Toyoda A."/>
            <person name="Suzuki Y."/>
            <person name="Kagoshima H."/>
            <person name="Schijlen E."/>
            <person name="Tajeshwar N."/>
            <person name="Catarino B."/>
            <person name="Hetherington A.J."/>
            <person name="Saltykova A."/>
            <person name="Bonnot C."/>
            <person name="Breuninger H."/>
            <person name="Symeonidi A."/>
            <person name="Radhakrishnan G.V."/>
            <person name="Van Nieuwerburgh F."/>
            <person name="Deforce D."/>
            <person name="Chang C."/>
            <person name="Karol K.G."/>
            <person name="Hedrich R."/>
            <person name="Ulvskov P."/>
            <person name="Glockner G."/>
            <person name="Delwiche C.F."/>
            <person name="Petrasek J."/>
            <person name="Van de Peer Y."/>
            <person name="Friml J."/>
            <person name="Beilby M."/>
            <person name="Dolan L."/>
            <person name="Kohara Y."/>
            <person name="Sugano S."/>
            <person name="Fujiyama A."/>
            <person name="Delaux P.-M."/>
            <person name="Quint M."/>
            <person name="TheiBen G."/>
            <person name="Hagemann M."/>
            <person name="Harholt J."/>
            <person name="Dunand C."/>
            <person name="Zachgo S."/>
            <person name="Langdale J."/>
            <person name="Maumus F."/>
            <person name="Straeten D.V.D."/>
            <person name="Gould S.B."/>
            <person name="Rensing S.A."/>
        </authorList>
    </citation>
    <scope>NUCLEOTIDE SEQUENCE [LARGE SCALE GENOMIC DNA]</scope>
    <source>
        <strain evidence="6 7">S276</strain>
    </source>
</reference>
<proteinExistence type="predicted"/>
<keyword evidence="3" id="KW-0732">Signal</keyword>
<dbReference type="PANTHER" id="PTHR48053">
    <property type="entry name" value="LEUCINE RICH REPEAT FAMILY PROTEIN, EXPRESSED"/>
    <property type="match status" value="1"/>
</dbReference>
<dbReference type="InterPro" id="IPR032675">
    <property type="entry name" value="LRR_dom_sf"/>
</dbReference>
<dbReference type="InterPro" id="IPR051716">
    <property type="entry name" value="Plant_RL_S/T_kinase"/>
</dbReference>
<sequence>MQPNASHRYLGENRFGGSIPPELGNLQNVIRLTINNCLLSGAIPPEIGNLTSVQYLDLSHNQNMNGTLPPEIGNCLNLTTL</sequence>
<evidence type="ECO:0000256" key="5">
    <source>
        <dbReference type="ARBA" id="ARBA00023180"/>
    </source>
</evidence>
<evidence type="ECO:0000256" key="2">
    <source>
        <dbReference type="ARBA" id="ARBA00022614"/>
    </source>
</evidence>
<dbReference type="FunFam" id="3.80.10.10:FF:000041">
    <property type="entry name" value="LRR receptor-like serine/threonine-protein kinase ERECTA"/>
    <property type="match status" value="1"/>
</dbReference>
<dbReference type="InterPro" id="IPR001611">
    <property type="entry name" value="Leu-rich_rpt"/>
</dbReference>
<dbReference type="Pfam" id="PF00560">
    <property type="entry name" value="LRR_1"/>
    <property type="match status" value="3"/>
</dbReference>
<dbReference type="OMA" id="EGSIPRC"/>
<accession>A0A388M6F8</accession>
<keyword evidence="4" id="KW-0677">Repeat</keyword>
<protein>
    <recommendedName>
        <fullName evidence="8">Leucine-rich repeat-containing N-terminal plant-type domain-containing protein</fullName>
    </recommendedName>
</protein>
<evidence type="ECO:0000256" key="3">
    <source>
        <dbReference type="ARBA" id="ARBA00022729"/>
    </source>
</evidence>